<dbReference type="Proteomes" id="UP000218767">
    <property type="component" value="Unassembled WGS sequence"/>
</dbReference>
<dbReference type="GO" id="GO:0009055">
    <property type="term" value="F:electron transfer activity"/>
    <property type="evidence" value="ECO:0007669"/>
    <property type="project" value="InterPro"/>
</dbReference>
<protein>
    <submittedName>
        <fullName evidence="1">Cytochrome C</fullName>
    </submittedName>
</protein>
<name>A0A2A4X4X1_9GAMM</name>
<proteinExistence type="predicted"/>
<reference evidence="2" key="1">
    <citation type="submission" date="2017-08" db="EMBL/GenBank/DDBJ databases">
        <title>A dynamic microbial community with high functional redundancy inhabits the cold, oxic subseafloor aquifer.</title>
        <authorList>
            <person name="Tully B.J."/>
            <person name="Wheat C.G."/>
            <person name="Glazer B.T."/>
            <person name="Huber J.A."/>
        </authorList>
    </citation>
    <scope>NUCLEOTIDE SEQUENCE [LARGE SCALE GENOMIC DNA]</scope>
</reference>
<accession>A0A2A4X4X1</accession>
<gene>
    <name evidence="1" type="ORF">COB20_07665</name>
</gene>
<dbReference type="Gene3D" id="1.10.760.10">
    <property type="entry name" value="Cytochrome c-like domain"/>
    <property type="match status" value="1"/>
</dbReference>
<evidence type="ECO:0000313" key="2">
    <source>
        <dbReference type="Proteomes" id="UP000218767"/>
    </source>
</evidence>
<dbReference type="SUPFAM" id="SSF101898">
    <property type="entry name" value="NHL repeat"/>
    <property type="match status" value="1"/>
</dbReference>
<dbReference type="Pfam" id="PF24684">
    <property type="entry name" value="Vgb_lyase"/>
    <property type="match status" value="2"/>
</dbReference>
<evidence type="ECO:0000313" key="1">
    <source>
        <dbReference type="EMBL" id="PCI77620.1"/>
    </source>
</evidence>
<dbReference type="PANTHER" id="PTHR40274">
    <property type="entry name" value="VIRGINIAMYCIN B LYASE"/>
    <property type="match status" value="1"/>
</dbReference>
<dbReference type="AlphaFoldDB" id="A0A2A4X4X1"/>
<dbReference type="GO" id="GO:0020037">
    <property type="term" value="F:heme binding"/>
    <property type="evidence" value="ECO:0007669"/>
    <property type="project" value="InterPro"/>
</dbReference>
<organism evidence="1 2">
    <name type="scientific">SAR86 cluster bacterium</name>
    <dbReference type="NCBI Taxonomy" id="2030880"/>
    <lineage>
        <taxon>Bacteria</taxon>
        <taxon>Pseudomonadati</taxon>
        <taxon>Pseudomonadota</taxon>
        <taxon>Gammaproteobacteria</taxon>
        <taxon>SAR86 cluster</taxon>
    </lineage>
</organism>
<dbReference type="EMBL" id="NVUL01000044">
    <property type="protein sequence ID" value="PCI77620.1"/>
    <property type="molecule type" value="Genomic_DNA"/>
</dbReference>
<sequence length="393" mass="43003">MLCVFPFSHSVSAQSRGGQPLPDGPGKALVENICSSCHSVATITRAAGYSTAEQWHDLFSTMIDLPSAQANTIAVYLAEHFPEDTSRRPNLIAGDVEIDIIEWTVPTLGQRARDPIEAPDGSIWWTGMWASLTGRLDPETGIMEEYRLPPTSRPHTIVPDAAGNIWYTGNSNASIGKLDPVSGEVTEYKTQARDPHSATFHPNGNLYFTAQGAAMLGRLNPTTGELKEIDTQPRPYGIKAAADGTLWIAYNGTNKIGAMHPDTMEVKYYEIPNDRTRVRRLDLDSEGMVWFVNSTLGKIGRLDPATGAIKQWDSPSGPSSHPYALAVIDDVIWYNESGMRPDALVRFNPESESFQSWAIPSGAGIVRNVWKTEAGNLLIHQSSSNRVGLVKIN</sequence>
<dbReference type="PANTHER" id="PTHR40274:SF3">
    <property type="entry name" value="VIRGINIAMYCIN B LYASE"/>
    <property type="match status" value="1"/>
</dbReference>
<dbReference type="InterPro" id="IPR015943">
    <property type="entry name" value="WD40/YVTN_repeat-like_dom_sf"/>
</dbReference>
<dbReference type="InterPro" id="IPR036909">
    <property type="entry name" value="Cyt_c-like_dom_sf"/>
</dbReference>
<dbReference type="InterPro" id="IPR051344">
    <property type="entry name" value="Vgb"/>
</dbReference>
<dbReference type="SUPFAM" id="SSF46626">
    <property type="entry name" value="Cytochrome c"/>
    <property type="match status" value="1"/>
</dbReference>
<comment type="caution">
    <text evidence="1">The sequence shown here is derived from an EMBL/GenBank/DDBJ whole genome shotgun (WGS) entry which is preliminary data.</text>
</comment>
<dbReference type="Gene3D" id="2.130.10.10">
    <property type="entry name" value="YVTN repeat-like/Quinoprotein amine dehydrogenase"/>
    <property type="match status" value="2"/>
</dbReference>